<accession>A0A261FDT7</accession>
<reference evidence="2 3" key="1">
    <citation type="journal article" date="2017" name="BMC Genomics">
        <title>Comparative genomic and phylogenomic analyses of the Bifidobacteriaceae family.</title>
        <authorList>
            <person name="Lugli G.A."/>
            <person name="Milani C."/>
            <person name="Turroni F."/>
            <person name="Duranti S."/>
            <person name="Mancabelli L."/>
            <person name="Mangifesta M."/>
            <person name="Ferrario C."/>
            <person name="Modesto M."/>
            <person name="Mattarelli P."/>
            <person name="Jiri K."/>
            <person name="van Sinderen D."/>
            <person name="Ventura M."/>
        </authorList>
    </citation>
    <scope>NUCLEOTIDE SEQUENCE [LARGE SCALE GENOMIC DNA]</scope>
    <source>
        <strain evidence="2 3">DSM 100201</strain>
    </source>
</reference>
<sequence>MRRELMLEPVARSVPVAALTTVAMPAVMPSRRAAAGLQTIAERTVETQAVAAQTVETRTVAASTVAFLRSAAAPVPTATPGSTVMAAEPATAGRRCPARLFQNEAAECRLSATAPGRNRTPMRNWPQHCLSHCPNRHRATTGRDQTSPLARSARRQTGLRHQARASIRHRTQHDHLPELLLQPKSRLPTSPPVPTPVLYRVSSEPLRSRHPPRTAFRQVAPPCCRPVAHFRNSSCSQPSPRLRHTEPVFR</sequence>
<name>A0A261FDT7_9BIFI</name>
<dbReference type="Proteomes" id="UP000216444">
    <property type="component" value="Unassembled WGS sequence"/>
</dbReference>
<proteinExistence type="predicted"/>
<evidence type="ECO:0000256" key="1">
    <source>
        <dbReference type="SAM" id="MobiDB-lite"/>
    </source>
</evidence>
<organism evidence="2 3">
    <name type="scientific">Bifidobacterium tissieri</name>
    <dbReference type="NCBI Taxonomy" id="1630162"/>
    <lineage>
        <taxon>Bacteria</taxon>
        <taxon>Bacillati</taxon>
        <taxon>Actinomycetota</taxon>
        <taxon>Actinomycetes</taxon>
        <taxon>Bifidobacteriales</taxon>
        <taxon>Bifidobacteriaceae</taxon>
        <taxon>Bifidobacterium</taxon>
    </lineage>
</organism>
<dbReference type="EMBL" id="MWWV01000009">
    <property type="protein sequence ID" value="OZG57297.1"/>
    <property type="molecule type" value="Genomic_DNA"/>
</dbReference>
<feature type="region of interest" description="Disordered" evidence="1">
    <location>
        <begin position="134"/>
        <end position="158"/>
    </location>
</feature>
<evidence type="ECO:0000313" key="2">
    <source>
        <dbReference type="EMBL" id="OZG57297.1"/>
    </source>
</evidence>
<evidence type="ECO:0000313" key="3">
    <source>
        <dbReference type="Proteomes" id="UP000216444"/>
    </source>
</evidence>
<dbReference type="AlphaFoldDB" id="A0A261FDT7"/>
<comment type="caution">
    <text evidence="2">The sequence shown here is derived from an EMBL/GenBank/DDBJ whole genome shotgun (WGS) entry which is preliminary data.</text>
</comment>
<gene>
    <name evidence="2" type="ORF">BTIS_1391</name>
</gene>
<keyword evidence="3" id="KW-1185">Reference proteome</keyword>
<feature type="region of interest" description="Disordered" evidence="1">
    <location>
        <begin position="231"/>
        <end position="250"/>
    </location>
</feature>
<protein>
    <submittedName>
        <fullName evidence="2">Uncharacterized protein</fullName>
    </submittedName>
</protein>